<dbReference type="InterPro" id="IPR019734">
    <property type="entry name" value="TPR_rpt"/>
</dbReference>
<proteinExistence type="predicted"/>
<dbReference type="OrthoDB" id="296485at2759"/>
<dbReference type="InterPro" id="IPR011990">
    <property type="entry name" value="TPR-like_helical_dom_sf"/>
</dbReference>
<feature type="compositionally biased region" description="Low complexity" evidence="1">
    <location>
        <begin position="137"/>
        <end position="146"/>
    </location>
</feature>
<evidence type="ECO:0000313" key="2">
    <source>
        <dbReference type="EMBL" id="CDW80733.1"/>
    </source>
</evidence>
<evidence type="ECO:0000256" key="1">
    <source>
        <dbReference type="SAM" id="MobiDB-lite"/>
    </source>
</evidence>
<dbReference type="Gene3D" id="1.25.40.10">
    <property type="entry name" value="Tetratricopeptide repeat domain"/>
    <property type="match status" value="1"/>
</dbReference>
<feature type="region of interest" description="Disordered" evidence="1">
    <location>
        <begin position="127"/>
        <end position="157"/>
    </location>
</feature>
<name>A0A078AIU7_STYLE</name>
<dbReference type="AlphaFoldDB" id="A0A078AIU7"/>
<dbReference type="SMART" id="SM00028">
    <property type="entry name" value="TPR"/>
    <property type="match status" value="2"/>
</dbReference>
<dbReference type="EMBL" id="CCKQ01009261">
    <property type="protein sequence ID" value="CDW80733.1"/>
    <property type="molecule type" value="Genomic_DNA"/>
</dbReference>
<gene>
    <name evidence="2" type="primary">Contig11265.g12040</name>
    <name evidence="2" type="ORF">STYLEM_9737</name>
</gene>
<dbReference type="InParanoid" id="A0A078AIU7"/>
<accession>A0A078AIU7</accession>
<dbReference type="SUPFAM" id="SSF48452">
    <property type="entry name" value="TPR-like"/>
    <property type="match status" value="1"/>
</dbReference>
<dbReference type="Proteomes" id="UP000039865">
    <property type="component" value="Unassembled WGS sequence"/>
</dbReference>
<keyword evidence="3" id="KW-1185">Reference proteome</keyword>
<reference evidence="2 3" key="1">
    <citation type="submission" date="2014-06" db="EMBL/GenBank/DDBJ databases">
        <authorList>
            <person name="Swart Estienne"/>
        </authorList>
    </citation>
    <scope>NUCLEOTIDE SEQUENCE [LARGE SCALE GENOMIC DNA]</scope>
    <source>
        <strain evidence="2 3">130c</strain>
    </source>
</reference>
<evidence type="ECO:0000313" key="3">
    <source>
        <dbReference type="Proteomes" id="UP000039865"/>
    </source>
</evidence>
<feature type="compositionally biased region" description="Basic and acidic residues" evidence="1">
    <location>
        <begin position="147"/>
        <end position="157"/>
    </location>
</feature>
<sequence>MDYLATNNFDQCFKLLKNSEKILINEQHSMTKEKEKPNVALFYLKSSLELEEADPTTEKLNLAGTHLNLCAIYSKLVKHPESIKHAKFAIKILEELIQLRESHKAAAALLLQQQQQQQLTQQQNQTQEEQKRVQFDEQNLNQTNQQKTKEQKEEELKQKQEENNLYLTEAIAYYNLGASYEHILKVEQAVKSYQIAQQIYKIHLGDNHPLSITIEESLRKAQEKKKFSETSHIIRQFMRKEKATTNIFKNSNVAVMFKRIKKQSQMTLFSQENDAQNFQSIDTKAKLFNNKRVNTSQQNRPVKILNRTQANTMNNSLADINSVLNQETIFSDNIDDQLKSNNIMAISSLNNTIQVQSPLQFKLKGPQHHRLRSLDGVQDARHYETNTVNNSVIKKHRNNTSFDYDYNTIGVRVKKPSTANQAIRSRSYKNNNISQNVRTHQRMSSQTGYPYENERSEILQSQNGQRPQLIQPLSMYSNYRQPRLLMDLENFRFNQFSPQRVDGLPEDKSLSRLNKRLKTLEVQVSNQLNQ</sequence>
<organism evidence="2 3">
    <name type="scientific">Stylonychia lemnae</name>
    <name type="common">Ciliate</name>
    <dbReference type="NCBI Taxonomy" id="5949"/>
    <lineage>
        <taxon>Eukaryota</taxon>
        <taxon>Sar</taxon>
        <taxon>Alveolata</taxon>
        <taxon>Ciliophora</taxon>
        <taxon>Intramacronucleata</taxon>
        <taxon>Spirotrichea</taxon>
        <taxon>Stichotrichia</taxon>
        <taxon>Sporadotrichida</taxon>
        <taxon>Oxytrichidae</taxon>
        <taxon>Stylonychinae</taxon>
        <taxon>Stylonychia</taxon>
    </lineage>
</organism>
<protein>
    <submittedName>
        <fullName evidence="2">Tpr domain containing protein</fullName>
    </submittedName>
</protein>